<keyword evidence="4" id="KW-1185">Reference proteome</keyword>
<keyword evidence="1" id="KW-1133">Transmembrane helix</keyword>
<dbReference type="GeneID" id="54551955"/>
<dbReference type="Proteomes" id="UP000800097">
    <property type="component" value="Unassembled WGS sequence"/>
</dbReference>
<name>A0A6A6JH08_WESOR</name>
<evidence type="ECO:0000313" key="3">
    <source>
        <dbReference type="EMBL" id="KAF2274509.1"/>
    </source>
</evidence>
<dbReference type="AlphaFoldDB" id="A0A6A6JH08"/>
<reference evidence="3" key="1">
    <citation type="journal article" date="2020" name="Stud. Mycol.">
        <title>101 Dothideomycetes genomes: a test case for predicting lifestyles and emergence of pathogens.</title>
        <authorList>
            <person name="Haridas S."/>
            <person name="Albert R."/>
            <person name="Binder M."/>
            <person name="Bloem J."/>
            <person name="Labutti K."/>
            <person name="Salamov A."/>
            <person name="Andreopoulos B."/>
            <person name="Baker S."/>
            <person name="Barry K."/>
            <person name="Bills G."/>
            <person name="Bluhm B."/>
            <person name="Cannon C."/>
            <person name="Castanera R."/>
            <person name="Culley D."/>
            <person name="Daum C."/>
            <person name="Ezra D."/>
            <person name="Gonzalez J."/>
            <person name="Henrissat B."/>
            <person name="Kuo A."/>
            <person name="Liang C."/>
            <person name="Lipzen A."/>
            <person name="Lutzoni F."/>
            <person name="Magnuson J."/>
            <person name="Mondo S."/>
            <person name="Nolan M."/>
            <person name="Ohm R."/>
            <person name="Pangilinan J."/>
            <person name="Park H.-J."/>
            <person name="Ramirez L."/>
            <person name="Alfaro M."/>
            <person name="Sun H."/>
            <person name="Tritt A."/>
            <person name="Yoshinaga Y."/>
            <person name="Zwiers L.-H."/>
            <person name="Turgeon B."/>
            <person name="Goodwin S."/>
            <person name="Spatafora J."/>
            <person name="Crous P."/>
            <person name="Grigoriev I."/>
        </authorList>
    </citation>
    <scope>NUCLEOTIDE SEQUENCE</scope>
    <source>
        <strain evidence="3">CBS 379.55</strain>
    </source>
</reference>
<protein>
    <recommendedName>
        <fullName evidence="5">Extracellular membrane protein CFEM domain-containing protein</fullName>
    </recommendedName>
</protein>
<organism evidence="3 4">
    <name type="scientific">Westerdykella ornata</name>
    <dbReference type="NCBI Taxonomy" id="318751"/>
    <lineage>
        <taxon>Eukaryota</taxon>
        <taxon>Fungi</taxon>
        <taxon>Dikarya</taxon>
        <taxon>Ascomycota</taxon>
        <taxon>Pezizomycotina</taxon>
        <taxon>Dothideomycetes</taxon>
        <taxon>Pleosporomycetidae</taxon>
        <taxon>Pleosporales</taxon>
        <taxon>Sporormiaceae</taxon>
        <taxon>Westerdykella</taxon>
    </lineage>
</organism>
<keyword evidence="2" id="KW-0732">Signal</keyword>
<keyword evidence="1" id="KW-0812">Transmembrane</keyword>
<evidence type="ECO:0000256" key="2">
    <source>
        <dbReference type="SAM" id="SignalP"/>
    </source>
</evidence>
<dbReference type="OrthoDB" id="3777625at2759"/>
<dbReference type="SUPFAM" id="SSF103456">
    <property type="entry name" value="Preprotein translocase SecE subunit"/>
    <property type="match status" value="1"/>
</dbReference>
<dbReference type="RefSeq" id="XP_033652048.1">
    <property type="nucleotide sequence ID" value="XM_033798780.1"/>
</dbReference>
<dbReference type="InterPro" id="IPR023391">
    <property type="entry name" value="Prot_translocase_SecE_dom_sf"/>
</dbReference>
<proteinExistence type="predicted"/>
<feature type="transmembrane region" description="Helical" evidence="1">
    <location>
        <begin position="214"/>
        <end position="236"/>
    </location>
</feature>
<keyword evidence="1" id="KW-0472">Membrane</keyword>
<accession>A0A6A6JH08</accession>
<gene>
    <name evidence="3" type="ORF">EI97DRAFT_435051</name>
</gene>
<evidence type="ECO:0000313" key="4">
    <source>
        <dbReference type="Proteomes" id="UP000800097"/>
    </source>
</evidence>
<feature type="chain" id="PRO_5025535509" description="Extracellular membrane protein CFEM domain-containing protein" evidence="2">
    <location>
        <begin position="22"/>
        <end position="265"/>
    </location>
</feature>
<dbReference type="EMBL" id="ML986502">
    <property type="protein sequence ID" value="KAF2274509.1"/>
    <property type="molecule type" value="Genomic_DNA"/>
</dbReference>
<feature type="signal peptide" evidence="2">
    <location>
        <begin position="1"/>
        <end position="21"/>
    </location>
</feature>
<evidence type="ECO:0008006" key="5">
    <source>
        <dbReference type="Google" id="ProtNLM"/>
    </source>
</evidence>
<sequence>MATFCLLVQLFILLRARFTLAELINPMDIPLGPCEPYSGCWHYSSRPDQIGPCGIDTSTCPPDSKNCGMYESSCYCQQKTQLQCAWVCQWWDWMIIEDWLFNKCPDAPTIDFNKAPACARRCLEEKSFDYGCLTRNTNCFCIHGSLFDCQNQCADKDKQALKSWLVDTCGISEARADAGVMTGDFTEEMPQPSGTPVPGRGPVFVAKKRRKPRWYEIMAFTLLGLTFLGAIGFMIWMRWTEWKRASYSSLPSTRDIAEIPEHMKG</sequence>
<evidence type="ECO:0000256" key="1">
    <source>
        <dbReference type="SAM" id="Phobius"/>
    </source>
</evidence>